<gene>
    <name evidence="3" type="ORF">BAOM_p022</name>
</gene>
<dbReference type="Proteomes" id="UP000283095">
    <property type="component" value="Plasmid pOM18"/>
</dbReference>
<dbReference type="EMBL" id="CP026096">
    <property type="protein sequence ID" value="AZV45675.1"/>
    <property type="molecule type" value="Genomic_DNA"/>
</dbReference>
<dbReference type="Gene3D" id="1.10.1660.10">
    <property type="match status" value="1"/>
</dbReference>
<evidence type="ECO:0000259" key="2">
    <source>
        <dbReference type="Pfam" id="PF13411"/>
    </source>
</evidence>
<feature type="coiled-coil region" evidence="1">
    <location>
        <begin position="17"/>
        <end position="45"/>
    </location>
</feature>
<evidence type="ECO:0000313" key="3">
    <source>
        <dbReference type="EMBL" id="AZV45675.1"/>
    </source>
</evidence>
<dbReference type="GO" id="GO:0006355">
    <property type="term" value="P:regulation of DNA-templated transcription"/>
    <property type="evidence" value="ECO:0007669"/>
    <property type="project" value="InterPro"/>
</dbReference>
<dbReference type="Pfam" id="PF13411">
    <property type="entry name" value="MerR_1"/>
    <property type="match status" value="1"/>
</dbReference>
<protein>
    <recommendedName>
        <fullName evidence="2">HTH merR-type domain-containing protein</fullName>
    </recommendedName>
</protein>
<dbReference type="InterPro" id="IPR009061">
    <property type="entry name" value="DNA-bd_dom_put_sf"/>
</dbReference>
<dbReference type="SUPFAM" id="SSF46955">
    <property type="entry name" value="Putative DNA-binding domain"/>
    <property type="match status" value="1"/>
</dbReference>
<geneLocation type="plasmid" evidence="4">
    <name>pom18</name>
</geneLocation>
<name>A0A3T0KZ99_9BACI</name>
<proteinExistence type="predicted"/>
<organism evidence="3 4">
    <name type="scientific">Peribacillus asahii</name>
    <dbReference type="NCBI Taxonomy" id="228899"/>
    <lineage>
        <taxon>Bacteria</taxon>
        <taxon>Bacillati</taxon>
        <taxon>Bacillota</taxon>
        <taxon>Bacilli</taxon>
        <taxon>Bacillales</taxon>
        <taxon>Bacillaceae</taxon>
        <taxon>Peribacillus</taxon>
    </lineage>
</organism>
<evidence type="ECO:0000313" key="4">
    <source>
        <dbReference type="Proteomes" id="UP000283095"/>
    </source>
</evidence>
<sequence length="212" mass="24999">MASYQASLLITYVETYLERMVENMSESENQRSENLDENLEEVRLTVKEAAKYIDESPGVVRNWLRELKSHIPTIQGENGYHYFDKPALERLLLIRKLSREQNYSIKQIEYHFATGGKGVKPEPNPEVSDLILKDLQVIKDKLELQEQFNQVLVKQLEKQQQHIEHQQKQISDYLNKRDEQFLLAFQESRQAEQELAANQKKKGIFSWLFSDK</sequence>
<dbReference type="InterPro" id="IPR000551">
    <property type="entry name" value="MerR-type_HTH_dom"/>
</dbReference>
<keyword evidence="3" id="KW-0614">Plasmid</keyword>
<dbReference type="AlphaFoldDB" id="A0A3T0KZ99"/>
<feature type="domain" description="HTH merR-type" evidence="2">
    <location>
        <begin position="45"/>
        <end position="109"/>
    </location>
</feature>
<dbReference type="GO" id="GO:0003677">
    <property type="term" value="F:DNA binding"/>
    <property type="evidence" value="ECO:0007669"/>
    <property type="project" value="InterPro"/>
</dbReference>
<keyword evidence="1" id="KW-0175">Coiled coil</keyword>
<dbReference type="KEGG" id="pasa:BAOM_p022"/>
<accession>A0A3T0KZ99</accession>
<reference evidence="3 4" key="1">
    <citation type="submission" date="2018-01" db="EMBL/GenBank/DDBJ databases">
        <title>Bacillus asahii Genome sequencing and assembly.</title>
        <authorList>
            <person name="Jiang H."/>
            <person name="Feng Y."/>
            <person name="Zhao F."/>
            <person name="Lin X."/>
        </authorList>
    </citation>
    <scope>NUCLEOTIDE SEQUENCE [LARGE SCALE GENOMIC DNA]</scope>
    <source>
        <strain evidence="3 4">OM18</strain>
        <plasmid evidence="4">pom18</plasmid>
    </source>
</reference>
<feature type="coiled-coil region" evidence="1">
    <location>
        <begin position="149"/>
        <end position="176"/>
    </location>
</feature>
<evidence type="ECO:0000256" key="1">
    <source>
        <dbReference type="SAM" id="Coils"/>
    </source>
</evidence>
<dbReference type="OrthoDB" id="2864600at2"/>